<proteinExistence type="predicted"/>
<evidence type="ECO:0000313" key="10">
    <source>
        <dbReference type="Proteomes" id="UP000515159"/>
    </source>
</evidence>
<dbReference type="RefSeq" id="XP_033770892.1">
    <property type="nucleotide sequence ID" value="XM_033915001.1"/>
</dbReference>
<keyword evidence="4 8" id="KW-0732">Signal</keyword>
<name>A0A6P8N5W7_GEOSA</name>
<dbReference type="InterPro" id="IPR045860">
    <property type="entry name" value="Snake_toxin-like_sf"/>
</dbReference>
<sequence>MKSRNRAVPNFFFLFCCCKFVFLISFPNAEQLKVAGSIECYSCLEEDDDGCSSANTTIIQCAPPMNVCTEYFQTVMTGSFMVTRWKKGCSVGLSVGLVINTFYDPVFHYSKIQACSTDLCNNNLTNSNVTKPPYITKDPNGVECYSCASILKDQCTPVYAEKMKCTGSMKRCYEGNVTISVLDGDSPRAIYFKTCEEATICTSSTSLSGGFMKINQEGSCCSGSYCNGPPLPTTSKPTTIDHNSQPPYSSVSHFSLLIGILIAIGVL</sequence>
<dbReference type="InterPro" id="IPR016054">
    <property type="entry name" value="LY6_UPA_recep-like"/>
</dbReference>
<keyword evidence="6" id="KW-0325">Glycoprotein</keyword>
<organism evidence="10 11">
    <name type="scientific">Geotrypetes seraphini</name>
    <name type="common">Gaboon caecilian</name>
    <name type="synonym">Caecilia seraphini</name>
    <dbReference type="NCBI Taxonomy" id="260995"/>
    <lineage>
        <taxon>Eukaryota</taxon>
        <taxon>Metazoa</taxon>
        <taxon>Chordata</taxon>
        <taxon>Craniata</taxon>
        <taxon>Vertebrata</taxon>
        <taxon>Euteleostomi</taxon>
        <taxon>Amphibia</taxon>
        <taxon>Gymnophiona</taxon>
        <taxon>Geotrypetes</taxon>
    </lineage>
</organism>
<dbReference type="Gene3D" id="2.10.60.10">
    <property type="entry name" value="CD59"/>
    <property type="match status" value="2"/>
</dbReference>
<dbReference type="Pfam" id="PF00021">
    <property type="entry name" value="UPAR_LY6"/>
    <property type="match status" value="2"/>
</dbReference>
<feature type="domain" description="UPAR/Ly6" evidence="9">
    <location>
        <begin position="38"/>
        <end position="132"/>
    </location>
</feature>
<evidence type="ECO:0000256" key="7">
    <source>
        <dbReference type="ARBA" id="ARBA00023288"/>
    </source>
</evidence>
<accession>A0A6P8N5W7</accession>
<evidence type="ECO:0000256" key="4">
    <source>
        <dbReference type="ARBA" id="ARBA00022729"/>
    </source>
</evidence>
<dbReference type="PROSITE" id="PS00983">
    <property type="entry name" value="LY6_UPAR"/>
    <property type="match status" value="1"/>
</dbReference>
<dbReference type="InterPro" id="IPR018363">
    <property type="entry name" value="CD59_antigen_CS"/>
</dbReference>
<evidence type="ECO:0000256" key="5">
    <source>
        <dbReference type="ARBA" id="ARBA00023136"/>
    </source>
</evidence>
<dbReference type="Proteomes" id="UP000515159">
    <property type="component" value="Chromosome 11"/>
</dbReference>
<dbReference type="GO" id="GO:0005886">
    <property type="term" value="C:plasma membrane"/>
    <property type="evidence" value="ECO:0007669"/>
    <property type="project" value="UniProtKB-SubCell"/>
</dbReference>
<protein>
    <submittedName>
        <fullName evidence="11">Ly6/PLAUR domain-containing protein 3-like isoform X1</fullName>
    </submittedName>
</protein>
<feature type="chain" id="PRO_5028012189" evidence="8">
    <location>
        <begin position="24"/>
        <end position="267"/>
    </location>
</feature>
<evidence type="ECO:0000313" key="11">
    <source>
        <dbReference type="RefSeq" id="XP_033770892.1"/>
    </source>
</evidence>
<dbReference type="GO" id="GO:0098552">
    <property type="term" value="C:side of membrane"/>
    <property type="evidence" value="ECO:0007669"/>
    <property type="project" value="UniProtKB-KW"/>
</dbReference>
<dbReference type="SMART" id="SM00134">
    <property type="entry name" value="LU"/>
    <property type="match status" value="2"/>
</dbReference>
<dbReference type="PANTHER" id="PTHR10624:SF8">
    <property type="entry name" value="LY6_PLAUR DOMAIN-CONTAINING PROTEIN 3"/>
    <property type="match status" value="1"/>
</dbReference>
<feature type="domain" description="UPAR/Ly6" evidence="9">
    <location>
        <begin position="142"/>
        <end position="235"/>
    </location>
</feature>
<keyword evidence="10" id="KW-1185">Reference proteome</keyword>
<dbReference type="InParanoid" id="A0A6P8N5W7"/>
<dbReference type="SUPFAM" id="SSF57302">
    <property type="entry name" value="Snake toxin-like"/>
    <property type="match status" value="2"/>
</dbReference>
<comment type="subcellular location">
    <subcellularLocation>
        <location evidence="1">Cell membrane</location>
        <topology evidence="1">Lipid-anchor</topology>
        <topology evidence="1">GPI-anchor</topology>
    </subcellularLocation>
</comment>
<evidence type="ECO:0000256" key="2">
    <source>
        <dbReference type="ARBA" id="ARBA00022475"/>
    </source>
</evidence>
<keyword evidence="2" id="KW-1003">Cell membrane</keyword>
<keyword evidence="3" id="KW-0336">GPI-anchor</keyword>
<keyword evidence="7" id="KW-0449">Lipoprotein</keyword>
<reference evidence="11" key="1">
    <citation type="submission" date="2025-08" db="UniProtKB">
        <authorList>
            <consortium name="RefSeq"/>
        </authorList>
    </citation>
    <scope>IDENTIFICATION</scope>
</reference>
<dbReference type="KEGG" id="gsh:117345822"/>
<dbReference type="PANTHER" id="PTHR10624">
    <property type="entry name" value="UROKINASE PLASMINOGEN ACTIVATOR SURFACE RECEPTOR-RELATED"/>
    <property type="match status" value="1"/>
</dbReference>
<evidence type="ECO:0000259" key="9">
    <source>
        <dbReference type="SMART" id="SM00134"/>
    </source>
</evidence>
<evidence type="ECO:0000256" key="3">
    <source>
        <dbReference type="ARBA" id="ARBA00022622"/>
    </source>
</evidence>
<keyword evidence="5" id="KW-0472">Membrane</keyword>
<dbReference type="OrthoDB" id="9834667at2759"/>
<dbReference type="CDD" id="cd23562">
    <property type="entry name" value="TFP_LU_ECD_LYPD3_rpt1"/>
    <property type="match status" value="1"/>
</dbReference>
<dbReference type="GeneID" id="117345822"/>
<evidence type="ECO:0000256" key="1">
    <source>
        <dbReference type="ARBA" id="ARBA00004609"/>
    </source>
</evidence>
<evidence type="ECO:0000256" key="8">
    <source>
        <dbReference type="SAM" id="SignalP"/>
    </source>
</evidence>
<gene>
    <name evidence="11" type="primary">LOC117345822</name>
</gene>
<feature type="signal peptide" evidence="8">
    <location>
        <begin position="1"/>
        <end position="23"/>
    </location>
</feature>
<dbReference type="AlphaFoldDB" id="A0A6P8N5W7"/>
<evidence type="ECO:0000256" key="6">
    <source>
        <dbReference type="ARBA" id="ARBA00023180"/>
    </source>
</evidence>